<feature type="region of interest" description="Disordered" evidence="8">
    <location>
        <begin position="690"/>
        <end position="741"/>
    </location>
</feature>
<evidence type="ECO:0000256" key="8">
    <source>
        <dbReference type="SAM" id="MobiDB-lite"/>
    </source>
</evidence>
<dbReference type="GO" id="GO:0006397">
    <property type="term" value="P:mRNA processing"/>
    <property type="evidence" value="ECO:0007669"/>
    <property type="project" value="UniProtKB-KW"/>
</dbReference>
<comment type="subcellular location">
    <subcellularLocation>
        <location evidence="1">Nucleus</location>
    </subcellularLocation>
</comment>
<dbReference type="InterPro" id="IPR008847">
    <property type="entry name" value="Suf"/>
</dbReference>
<sequence length="1019" mass="116530">MEIDSEDKTLEEELDDEDNNNNDNGDQLPNPKLQNPKLRSDSDSDSDSDSEDESQQNLELKTLETELSGNPANYDSHAQYIKLLRKMGEIDKLKQAREAMNNVFPLSPDMWRDWAKDEASISGPEGFAGVEKIYDRGVFDYLSVSLWCDYLNYIQEHDPSVRECSPDGISKAQNLFERALTAAGLHVAEGNKIWELYREFEQAVLHTIDENDIKAKELQVQRIRNIFHRQLSVPLVNLRSTLLAYKAWEVEQGIDLDAKSSEVDGLSSHLASAYQKAMEAYNARAPHEEQISMQNISDTEKIQNFMNYLKFEKSVGDPARVQVLYERAMADFPISSDLWLDYTRYLDRTLKVGNVLRDVYSRATKNCPWIGELWVQYMLSLERGRAPEKEISSVFEKSLQCTFSTIEEVILQSKLLYLDLFLTRVHGLRRRIVCGGEVNGVLDYSLIRETFQHASDYLSPHLKNTDGLLRLYAYWARLEMNLGKDLVAARRVWESLLKIRQTIYSIHLVLPNGSTLEAWQGFIAMETESGHISEARSIYKRCYSKRFPGTGSEDICHSWLRFEEEFGTLEDFDHAIQKNREEGESQNIISEKILSCLSPFRVTFSRPNFDRETFLGKSDSYDIWQDITDGYESKCVLVLLYILHIRLEVGDEYCAIVDNLSSQQDMIQGVVVTPRLEELKLYRIHQETKASTDQSEVSGKKIAREKRKGGSTATGKESPAKRQKQTAQTQKKGYEDKDQLQKYEVNEVQEAQIDLEKTDSAPDEKQVKGSDVVRTKGYTDQCTVFISNIHFKASKLPPPLLPANSEDIRKFFSDVGGVASIRILHDRNTGKSRLINYLIGTFRGLMVNFVEDTSLSYGIFCIILWTIAFGCSISYVDFVKGLAYVDFVDDEHLAAAITKNKQLLFGKRLSIARSDPKQNRRDGRRVPREQAFASDRRRHNWESASKEHVDTHNASGSQEASQTATLKSDDNIQFKGKNIFAVPRNVRTLGLSANKLKTVEEGDEKPKSNDEFRKMFIKE</sequence>
<feature type="region of interest" description="Disordered" evidence="8">
    <location>
        <begin position="999"/>
        <end position="1019"/>
    </location>
</feature>
<keyword evidence="9" id="KW-0812">Transmembrane</keyword>
<evidence type="ECO:0000256" key="7">
    <source>
        <dbReference type="PROSITE-ProRule" id="PRU00176"/>
    </source>
</evidence>
<dbReference type="Proteomes" id="UP000886885">
    <property type="component" value="Chromosome 4A"/>
</dbReference>
<feature type="region of interest" description="Disordered" evidence="8">
    <location>
        <begin position="915"/>
        <end position="968"/>
    </location>
</feature>
<dbReference type="AlphaFoldDB" id="A0A8X8CY05"/>
<dbReference type="PROSITE" id="PS50102">
    <property type="entry name" value="RRM"/>
    <property type="match status" value="1"/>
</dbReference>
<keyword evidence="2" id="KW-0507">mRNA processing</keyword>
<feature type="compositionally biased region" description="Acidic residues" evidence="8">
    <location>
        <begin position="1"/>
        <end position="20"/>
    </location>
</feature>
<name>A0A8X8CY05_POPTO</name>
<evidence type="ECO:0000256" key="3">
    <source>
        <dbReference type="ARBA" id="ARBA00022737"/>
    </source>
</evidence>
<dbReference type="GO" id="GO:0003723">
    <property type="term" value="F:RNA binding"/>
    <property type="evidence" value="ECO:0007669"/>
    <property type="project" value="UniProtKB-UniRule"/>
</dbReference>
<feature type="domain" description="RRM" evidence="10">
    <location>
        <begin position="782"/>
        <end position="916"/>
    </location>
</feature>
<feature type="compositionally biased region" description="Basic and acidic residues" evidence="8">
    <location>
        <begin position="940"/>
        <end position="951"/>
    </location>
</feature>
<dbReference type="InterPro" id="IPR008669">
    <property type="entry name" value="LSM_interact"/>
</dbReference>
<dbReference type="Pfam" id="PF05843">
    <property type="entry name" value="Suf"/>
    <property type="match status" value="1"/>
</dbReference>
<dbReference type="PANTHER" id="PTHR17204">
    <property type="entry name" value="PRE-MRNA PROCESSING PROTEIN PRP39-RELATED"/>
    <property type="match status" value="1"/>
</dbReference>
<accession>A0A8X8CY05</accession>
<feature type="region of interest" description="Disordered" evidence="8">
    <location>
        <begin position="1"/>
        <end position="57"/>
    </location>
</feature>
<feature type="compositionally biased region" description="Basic and acidic residues" evidence="8">
    <location>
        <begin position="732"/>
        <end position="741"/>
    </location>
</feature>
<evidence type="ECO:0000256" key="2">
    <source>
        <dbReference type="ARBA" id="ARBA00022664"/>
    </source>
</evidence>
<evidence type="ECO:0000259" key="10">
    <source>
        <dbReference type="PROSITE" id="PS50102"/>
    </source>
</evidence>
<evidence type="ECO:0000313" key="11">
    <source>
        <dbReference type="EMBL" id="KAG6780051.1"/>
    </source>
</evidence>
<dbReference type="GO" id="GO:0005634">
    <property type="term" value="C:nucleus"/>
    <property type="evidence" value="ECO:0007669"/>
    <property type="project" value="UniProtKB-SubCell"/>
</dbReference>
<evidence type="ECO:0000256" key="1">
    <source>
        <dbReference type="ARBA" id="ARBA00004123"/>
    </source>
</evidence>
<dbReference type="InterPro" id="IPR003107">
    <property type="entry name" value="HAT"/>
</dbReference>
<evidence type="ECO:0000256" key="5">
    <source>
        <dbReference type="ARBA" id="ARBA00023187"/>
    </source>
</evidence>
<evidence type="ECO:0000256" key="4">
    <source>
        <dbReference type="ARBA" id="ARBA00022884"/>
    </source>
</evidence>
<keyword evidence="3" id="KW-0677">Repeat</keyword>
<dbReference type="EMBL" id="JAAWWB010000007">
    <property type="protein sequence ID" value="KAG6780051.1"/>
    <property type="molecule type" value="Genomic_DNA"/>
</dbReference>
<feature type="compositionally biased region" description="Acidic residues" evidence="8">
    <location>
        <begin position="43"/>
        <end position="54"/>
    </location>
</feature>
<evidence type="ECO:0000256" key="9">
    <source>
        <dbReference type="SAM" id="Phobius"/>
    </source>
</evidence>
<keyword evidence="5" id="KW-0508">mRNA splicing</keyword>
<keyword evidence="9" id="KW-0472">Membrane</keyword>
<dbReference type="InterPro" id="IPR000504">
    <property type="entry name" value="RRM_dom"/>
</dbReference>
<dbReference type="OrthoDB" id="360390at2759"/>
<protein>
    <recommendedName>
        <fullName evidence="10">RRM domain-containing protein</fullName>
    </recommendedName>
</protein>
<keyword evidence="6" id="KW-0539">Nucleus</keyword>
<proteinExistence type="predicted"/>
<evidence type="ECO:0000256" key="6">
    <source>
        <dbReference type="ARBA" id="ARBA00023242"/>
    </source>
</evidence>
<evidence type="ECO:0000313" key="12">
    <source>
        <dbReference type="Proteomes" id="UP000886885"/>
    </source>
</evidence>
<feature type="transmembrane region" description="Helical" evidence="9">
    <location>
        <begin position="855"/>
        <end position="876"/>
    </location>
</feature>
<dbReference type="SMART" id="SM00386">
    <property type="entry name" value="HAT"/>
    <property type="match status" value="6"/>
</dbReference>
<keyword evidence="9" id="KW-1133">Transmembrane helix</keyword>
<organism evidence="11 12">
    <name type="scientific">Populus tomentosa</name>
    <name type="common">Chinese white poplar</name>
    <dbReference type="NCBI Taxonomy" id="118781"/>
    <lineage>
        <taxon>Eukaryota</taxon>
        <taxon>Viridiplantae</taxon>
        <taxon>Streptophyta</taxon>
        <taxon>Embryophyta</taxon>
        <taxon>Tracheophyta</taxon>
        <taxon>Spermatophyta</taxon>
        <taxon>Magnoliopsida</taxon>
        <taxon>eudicotyledons</taxon>
        <taxon>Gunneridae</taxon>
        <taxon>Pentapetalae</taxon>
        <taxon>rosids</taxon>
        <taxon>fabids</taxon>
        <taxon>Malpighiales</taxon>
        <taxon>Salicaceae</taxon>
        <taxon>Saliceae</taxon>
        <taxon>Populus</taxon>
    </lineage>
</organism>
<reference evidence="11" key="1">
    <citation type="journal article" date="2020" name="bioRxiv">
        <title>Hybrid origin of Populus tomentosa Carr. identified through genome sequencing and phylogenomic analysis.</title>
        <authorList>
            <person name="An X."/>
            <person name="Gao K."/>
            <person name="Chen Z."/>
            <person name="Li J."/>
            <person name="Yang X."/>
            <person name="Yang X."/>
            <person name="Zhou J."/>
            <person name="Guo T."/>
            <person name="Zhao T."/>
            <person name="Huang S."/>
            <person name="Miao D."/>
            <person name="Khan W.U."/>
            <person name="Rao P."/>
            <person name="Ye M."/>
            <person name="Lei B."/>
            <person name="Liao W."/>
            <person name="Wang J."/>
            <person name="Ji L."/>
            <person name="Li Y."/>
            <person name="Guo B."/>
            <person name="Mustafa N.S."/>
            <person name="Li S."/>
            <person name="Yun Q."/>
            <person name="Keller S.R."/>
            <person name="Mao J."/>
            <person name="Zhang R."/>
            <person name="Strauss S.H."/>
        </authorList>
    </citation>
    <scope>NUCLEOTIDE SEQUENCE</scope>
    <source>
        <strain evidence="11">GM15</strain>
        <tissue evidence="11">Leaf</tissue>
    </source>
</reference>
<comment type="caution">
    <text evidence="11">The sequence shown here is derived from an EMBL/GenBank/DDBJ whole genome shotgun (WGS) entry which is preliminary data.</text>
</comment>
<feature type="compositionally biased region" description="Basic and acidic residues" evidence="8">
    <location>
        <begin position="915"/>
        <end position="928"/>
    </location>
</feature>
<dbReference type="GO" id="GO:0008380">
    <property type="term" value="P:RNA splicing"/>
    <property type="evidence" value="ECO:0007669"/>
    <property type="project" value="UniProtKB-KW"/>
</dbReference>
<keyword evidence="4 7" id="KW-0694">RNA-binding</keyword>
<gene>
    <name evidence="11" type="ORF">POTOM_016459</name>
</gene>
<keyword evidence="12" id="KW-1185">Reference proteome</keyword>
<feature type="compositionally biased region" description="Polar residues" evidence="8">
    <location>
        <begin position="952"/>
        <end position="966"/>
    </location>
</feature>
<dbReference type="Pfam" id="PF05391">
    <property type="entry name" value="Lsm_interact"/>
    <property type="match status" value="1"/>
</dbReference>
<dbReference type="PANTHER" id="PTHR17204:SF25">
    <property type="entry name" value="RRM DOMAIN-CONTAINING PROTEIN"/>
    <property type="match status" value="1"/>
</dbReference>